<evidence type="ECO:0000313" key="2">
    <source>
        <dbReference type="Proteomes" id="UP000297609"/>
    </source>
</evidence>
<reference evidence="1" key="1">
    <citation type="journal article" date="2019" name="PLoS Negl. Trop. Dis.">
        <title>Revisiting the worldwide diversity of Leptospira species in the environment.</title>
        <authorList>
            <person name="Vincent A.T."/>
            <person name="Schiettekatte O."/>
            <person name="Bourhy P."/>
            <person name="Veyrier F.J."/>
            <person name="Picardeau M."/>
        </authorList>
    </citation>
    <scope>NUCLEOTIDE SEQUENCE [LARGE SCALE GENOMIC DNA]</scope>
    <source>
        <strain evidence="1">201702454</strain>
    </source>
</reference>
<dbReference type="Proteomes" id="UP000297609">
    <property type="component" value="Unassembled WGS sequence"/>
</dbReference>
<accession>A0A4R9JVP4</accession>
<gene>
    <name evidence="1" type="ORF">EHQ59_00015</name>
</gene>
<name>A0A4R9JVP4_9LEPT</name>
<dbReference type="AlphaFoldDB" id="A0A4R9JVP4"/>
<sequence>MPFLLGSFSTLHSYTMMMRYSIFFCVVLFIFFSPLNAESSSGSAKKFGLGLSLFGPTGVSGKYHFDQKSSVEASIGFGTIGNGRTHLHAVYLYNAMEFSPALKLYVGGGGVFQERSSEGNSGKGRGFGNVFRDRSYESSFGLRAPIGLSFFTDDKRFELSGEVYMQLFLTGKNGADVGLALAGRYYF</sequence>
<evidence type="ECO:0000313" key="1">
    <source>
        <dbReference type="EMBL" id="TGL57054.1"/>
    </source>
</evidence>
<protein>
    <recommendedName>
        <fullName evidence="3">Outer membrane protein beta-barrel domain-containing protein</fullName>
    </recommendedName>
</protein>
<evidence type="ECO:0008006" key="3">
    <source>
        <dbReference type="Google" id="ProtNLM"/>
    </source>
</evidence>
<comment type="caution">
    <text evidence="1">The sequence shown here is derived from an EMBL/GenBank/DDBJ whole genome shotgun (WGS) entry which is preliminary data.</text>
</comment>
<organism evidence="1 2">
    <name type="scientific">Leptospira kemamanensis</name>
    <dbReference type="NCBI Taxonomy" id="2484942"/>
    <lineage>
        <taxon>Bacteria</taxon>
        <taxon>Pseudomonadati</taxon>
        <taxon>Spirochaetota</taxon>
        <taxon>Spirochaetia</taxon>
        <taxon>Leptospirales</taxon>
        <taxon>Leptospiraceae</taxon>
        <taxon>Leptospira</taxon>
    </lineage>
</organism>
<proteinExistence type="predicted"/>
<dbReference type="EMBL" id="RQGG01000002">
    <property type="protein sequence ID" value="TGL57054.1"/>
    <property type="molecule type" value="Genomic_DNA"/>
</dbReference>
<dbReference type="RefSeq" id="WP_167481355.1">
    <property type="nucleotide sequence ID" value="NZ_RQGG01000002.1"/>
</dbReference>
<keyword evidence="2" id="KW-1185">Reference proteome</keyword>